<evidence type="ECO:0000256" key="11">
    <source>
        <dbReference type="SAM" id="Phobius"/>
    </source>
</evidence>
<keyword evidence="6" id="KW-0732">Signal</keyword>
<evidence type="ECO:0000256" key="6">
    <source>
        <dbReference type="ARBA" id="ARBA00022729"/>
    </source>
</evidence>
<dbReference type="PRINTS" id="PR00765">
    <property type="entry name" value="CRBOXYPTASEA"/>
</dbReference>
<dbReference type="InterPro" id="IPR000834">
    <property type="entry name" value="Peptidase_M14"/>
</dbReference>
<dbReference type="PROSITE" id="PS52035">
    <property type="entry name" value="PEPTIDASE_M14"/>
    <property type="match status" value="1"/>
</dbReference>
<dbReference type="Pfam" id="PF00246">
    <property type="entry name" value="Peptidase_M14"/>
    <property type="match status" value="2"/>
</dbReference>
<keyword evidence="11" id="KW-0472">Membrane</keyword>
<keyword evidence="3" id="KW-0121">Carboxypeptidase</keyword>
<keyword evidence="9" id="KW-0482">Metalloprotease</keyword>
<feature type="domain" description="Peptidase M14" evidence="12">
    <location>
        <begin position="150"/>
        <end position="428"/>
    </location>
</feature>
<keyword evidence="8" id="KW-0862">Zinc</keyword>
<comment type="similarity">
    <text evidence="2 10">Belongs to the peptidase M14 family.</text>
</comment>
<evidence type="ECO:0000313" key="13">
    <source>
        <dbReference type="EMBL" id="CBY42783.1"/>
    </source>
</evidence>
<dbReference type="GO" id="GO:0008270">
    <property type="term" value="F:zinc ion binding"/>
    <property type="evidence" value="ECO:0007669"/>
    <property type="project" value="InterPro"/>
</dbReference>
<dbReference type="FunFam" id="3.40.630.10:FF:000084">
    <property type="entry name" value="Carboxypeptidase B2"/>
    <property type="match status" value="1"/>
</dbReference>
<accession>E4Z505</accession>
<keyword evidence="5" id="KW-0479">Metal-binding</keyword>
<evidence type="ECO:0000256" key="1">
    <source>
        <dbReference type="ARBA" id="ARBA00001947"/>
    </source>
</evidence>
<dbReference type="SUPFAM" id="SSF54897">
    <property type="entry name" value="Protease propeptides/inhibitors"/>
    <property type="match status" value="1"/>
</dbReference>
<dbReference type="SUPFAM" id="SSF53187">
    <property type="entry name" value="Zn-dependent exopeptidases"/>
    <property type="match status" value="1"/>
</dbReference>
<organism evidence="13">
    <name type="scientific">Oikopleura dioica</name>
    <name type="common">Tunicate</name>
    <dbReference type="NCBI Taxonomy" id="34765"/>
    <lineage>
        <taxon>Eukaryota</taxon>
        <taxon>Metazoa</taxon>
        <taxon>Chordata</taxon>
        <taxon>Tunicata</taxon>
        <taxon>Appendicularia</taxon>
        <taxon>Copelata</taxon>
        <taxon>Oikopleuridae</taxon>
        <taxon>Oikopleura</taxon>
    </lineage>
</organism>
<reference evidence="13" key="1">
    <citation type="journal article" date="2010" name="Science">
        <title>Plasticity of animal genome architecture unmasked by rapid evolution of a pelagic tunicate.</title>
        <authorList>
            <person name="Denoeud F."/>
            <person name="Henriet S."/>
            <person name="Mungpakdee S."/>
            <person name="Aury J.M."/>
            <person name="Da Silva C."/>
            <person name="Brinkmann H."/>
            <person name="Mikhaleva J."/>
            <person name="Olsen L.C."/>
            <person name="Jubin C."/>
            <person name="Canestro C."/>
            <person name="Bouquet J.M."/>
            <person name="Danks G."/>
            <person name="Poulain J."/>
            <person name="Campsteijn C."/>
            <person name="Adamski M."/>
            <person name="Cross I."/>
            <person name="Yadetie F."/>
            <person name="Muffato M."/>
            <person name="Louis A."/>
            <person name="Butcher S."/>
            <person name="Tsagkogeorga G."/>
            <person name="Konrad A."/>
            <person name="Singh S."/>
            <person name="Jensen M.F."/>
            <person name="Cong E.H."/>
            <person name="Eikeseth-Otteraa H."/>
            <person name="Noel B."/>
            <person name="Anthouard V."/>
            <person name="Porcel B.M."/>
            <person name="Kachouri-Lafond R."/>
            <person name="Nishino A."/>
            <person name="Ugolini M."/>
            <person name="Chourrout P."/>
            <person name="Nishida H."/>
            <person name="Aasland R."/>
            <person name="Huzurbazar S."/>
            <person name="Westhof E."/>
            <person name="Delsuc F."/>
            <person name="Lehrach H."/>
            <person name="Reinhardt R."/>
            <person name="Weissenbach J."/>
            <person name="Roy S.W."/>
            <person name="Artiguenave F."/>
            <person name="Postlethwait J.H."/>
            <person name="Manak J.R."/>
            <person name="Thompson E.M."/>
            <person name="Jaillon O."/>
            <person name="Du Pasquier L."/>
            <person name="Boudinot P."/>
            <person name="Liberles D.A."/>
            <person name="Volff J.N."/>
            <person name="Philippe H."/>
            <person name="Lenhard B."/>
            <person name="Roest Crollius H."/>
            <person name="Wincker P."/>
            <person name="Chourrout D."/>
        </authorList>
    </citation>
    <scope>NUCLEOTIDE SEQUENCE [LARGE SCALE GENOMIC DNA]</scope>
</reference>
<comment type="cofactor">
    <cofactor evidence="1">
        <name>Zn(2+)</name>
        <dbReference type="ChEBI" id="CHEBI:29105"/>
    </cofactor>
</comment>
<keyword evidence="11" id="KW-1133">Transmembrane helix</keyword>
<dbReference type="Gene3D" id="3.40.630.10">
    <property type="entry name" value="Zn peptidases"/>
    <property type="match status" value="1"/>
</dbReference>
<evidence type="ECO:0000256" key="10">
    <source>
        <dbReference type="PROSITE-ProRule" id="PRU01379"/>
    </source>
</evidence>
<gene>
    <name evidence="13" type="ORF">GSOID_T00026507001</name>
</gene>
<evidence type="ECO:0000256" key="2">
    <source>
        <dbReference type="ARBA" id="ARBA00005988"/>
    </source>
</evidence>
<evidence type="ECO:0000256" key="8">
    <source>
        <dbReference type="ARBA" id="ARBA00022833"/>
    </source>
</evidence>
<name>E4Z505_OIKDI</name>
<evidence type="ECO:0000256" key="9">
    <source>
        <dbReference type="ARBA" id="ARBA00023049"/>
    </source>
</evidence>
<keyword evidence="11" id="KW-0812">Transmembrane</keyword>
<evidence type="ECO:0000256" key="7">
    <source>
        <dbReference type="ARBA" id="ARBA00022801"/>
    </source>
</evidence>
<sequence length="483" mass="54385">INFRIFYHFFNFRKIRMLLLFNFSCVMVFLSLILLVSILESQRIGGPTYTGVSFKDHGYYETTIETQIQADSFRGISENIEIDFFYPHNGAQFVVGETVKFLVKPEDKSTMDFFCDSMEFVITSENKLDKLIQNEFDGKKGRSVGFNFNVYHTLQEQFAYLDGLADIPGVTVSSIGNSVELRKLYKISIGNDSLPKIVVDCGIHAREWAAHAWINGYETNSVNWIIYPNLNPDGYLHTWTSYRYWRKNRASNLPQSTCIGVDLNRNYDIEWMNAGTSNSPCSDIYGGPSAFSEPESQAHRDDMLAMDKKLAYLTYHAYSQFIIYPYSSSYAAEAWNKVELDTVAKAMVDTISDTTGAYYEYGEGAPSFYPASGGSDDWSHNDSGANVPISLTIELRDRGQYGFALPESQLEDMFIENLAALRVRNHSLPPSDTEIIKTAYDHVAPGGSCNPANLESIGCPSDATCTYQLSILIFISTILIILV</sequence>
<dbReference type="PANTHER" id="PTHR11705:SF143">
    <property type="entry name" value="SLL0236 PROTEIN"/>
    <property type="match status" value="1"/>
</dbReference>
<feature type="non-terminal residue" evidence="13">
    <location>
        <position position="1"/>
    </location>
</feature>
<dbReference type="PANTHER" id="PTHR11705">
    <property type="entry name" value="PROTEASE FAMILY M14 CARBOXYPEPTIDASE A,B"/>
    <property type="match status" value="1"/>
</dbReference>
<dbReference type="GO" id="GO:0006508">
    <property type="term" value="P:proteolysis"/>
    <property type="evidence" value="ECO:0007669"/>
    <property type="project" value="UniProtKB-KW"/>
</dbReference>
<evidence type="ECO:0000256" key="3">
    <source>
        <dbReference type="ARBA" id="ARBA00022645"/>
    </source>
</evidence>
<dbReference type="EMBL" id="FN657501">
    <property type="protein sequence ID" value="CBY42783.1"/>
    <property type="molecule type" value="Genomic_DNA"/>
</dbReference>
<evidence type="ECO:0000256" key="5">
    <source>
        <dbReference type="ARBA" id="ARBA00022723"/>
    </source>
</evidence>
<dbReference type="Proteomes" id="UP000011014">
    <property type="component" value="Unassembled WGS sequence"/>
</dbReference>
<feature type="active site" description="Proton donor/acceptor" evidence="10">
    <location>
        <position position="394"/>
    </location>
</feature>
<dbReference type="GO" id="GO:0005615">
    <property type="term" value="C:extracellular space"/>
    <property type="evidence" value="ECO:0007669"/>
    <property type="project" value="TreeGrafter"/>
</dbReference>
<dbReference type="SMART" id="SM00631">
    <property type="entry name" value="Zn_pept"/>
    <property type="match status" value="1"/>
</dbReference>
<proteinExistence type="inferred from homology"/>
<protein>
    <recommendedName>
        <fullName evidence="12">Peptidase M14 domain-containing protein</fullName>
    </recommendedName>
</protein>
<dbReference type="AlphaFoldDB" id="E4Z505"/>
<evidence type="ECO:0000256" key="4">
    <source>
        <dbReference type="ARBA" id="ARBA00022670"/>
    </source>
</evidence>
<keyword evidence="7" id="KW-0378">Hydrolase</keyword>
<evidence type="ECO:0000259" key="12">
    <source>
        <dbReference type="PROSITE" id="PS52035"/>
    </source>
</evidence>
<keyword evidence="4" id="KW-0645">Protease</keyword>
<feature type="transmembrane region" description="Helical" evidence="11">
    <location>
        <begin position="20"/>
        <end position="39"/>
    </location>
</feature>
<dbReference type="GO" id="GO:0004181">
    <property type="term" value="F:metallocarboxypeptidase activity"/>
    <property type="evidence" value="ECO:0007669"/>
    <property type="project" value="InterPro"/>
</dbReference>